<evidence type="ECO:0000259" key="1">
    <source>
        <dbReference type="Pfam" id="PF07969"/>
    </source>
</evidence>
<accession>A0A6J7EQP1</accession>
<dbReference type="Gene3D" id="3.30.1490.130">
    <property type="entry name" value="D-aminoacylase. Domain 3"/>
    <property type="match status" value="1"/>
</dbReference>
<protein>
    <submittedName>
        <fullName evidence="2">Unannotated protein</fullName>
    </submittedName>
</protein>
<dbReference type="Pfam" id="PF07969">
    <property type="entry name" value="Amidohydro_3"/>
    <property type="match status" value="1"/>
</dbReference>
<name>A0A6J7EQP1_9ZZZZ</name>
<dbReference type="InterPro" id="IPR011059">
    <property type="entry name" value="Metal-dep_hydrolase_composite"/>
</dbReference>
<dbReference type="GO" id="GO:0016811">
    <property type="term" value="F:hydrolase activity, acting on carbon-nitrogen (but not peptide) bonds, in linear amides"/>
    <property type="evidence" value="ECO:0007669"/>
    <property type="project" value="InterPro"/>
</dbReference>
<proteinExistence type="predicted"/>
<dbReference type="Gene3D" id="3.20.20.140">
    <property type="entry name" value="Metal-dependent hydrolases"/>
    <property type="match status" value="1"/>
</dbReference>
<dbReference type="InterPro" id="IPR013108">
    <property type="entry name" value="Amidohydro_3"/>
</dbReference>
<organism evidence="2">
    <name type="scientific">freshwater metagenome</name>
    <dbReference type="NCBI Taxonomy" id="449393"/>
    <lineage>
        <taxon>unclassified sequences</taxon>
        <taxon>metagenomes</taxon>
        <taxon>ecological metagenomes</taxon>
    </lineage>
</organism>
<dbReference type="EMBL" id="CAFBLJ010000184">
    <property type="protein sequence ID" value="CAB4883968.1"/>
    <property type="molecule type" value="Genomic_DNA"/>
</dbReference>
<feature type="domain" description="Amidohydrolase 3" evidence="1">
    <location>
        <begin position="57"/>
        <end position="138"/>
    </location>
</feature>
<sequence length="199" mass="21163">MDAPSSPDLVGRRLTDIAGETGADPFDLLLELALLEPDLKLRVKAMLANDDAEGVAMLLNTEGCTLGLSDAGAHVGQLCDAVLSTDLLGSWVRDKKVLTLENAVHKLTQVQANLFGFTDRGVLRVGALADIVVFDAATVSPGPVRRVVDFPANGERLTADQPTGMHHLFVNGVEVQRDGKLLQPALDSLPGRLVKPSPR</sequence>
<evidence type="ECO:0000313" key="2">
    <source>
        <dbReference type="EMBL" id="CAB4883968.1"/>
    </source>
</evidence>
<dbReference type="SUPFAM" id="SSF51556">
    <property type="entry name" value="Metallo-dependent hydrolases"/>
    <property type="match status" value="1"/>
</dbReference>
<gene>
    <name evidence="2" type="ORF">UFOPK3304_01935</name>
</gene>
<dbReference type="InterPro" id="IPR032466">
    <property type="entry name" value="Metal_Hydrolase"/>
</dbReference>
<dbReference type="SUPFAM" id="SSF51338">
    <property type="entry name" value="Composite domain of metallo-dependent hydrolases"/>
    <property type="match status" value="1"/>
</dbReference>
<dbReference type="InterPro" id="IPR023100">
    <property type="entry name" value="D-aminoacylase_insert_dom_sf"/>
</dbReference>
<reference evidence="2" key="1">
    <citation type="submission" date="2020-05" db="EMBL/GenBank/DDBJ databases">
        <authorList>
            <person name="Chiriac C."/>
            <person name="Salcher M."/>
            <person name="Ghai R."/>
            <person name="Kavagutti S V."/>
        </authorList>
    </citation>
    <scope>NUCLEOTIDE SEQUENCE</scope>
</reference>
<dbReference type="Gene3D" id="2.30.40.10">
    <property type="entry name" value="Urease, subunit C, domain 1"/>
    <property type="match status" value="1"/>
</dbReference>
<dbReference type="AlphaFoldDB" id="A0A6J7EQP1"/>